<evidence type="ECO:0000313" key="2">
    <source>
        <dbReference type="Proteomes" id="UP000186553"/>
    </source>
</evidence>
<keyword evidence="2" id="KW-1185">Reference proteome</keyword>
<dbReference type="Proteomes" id="UP000186553">
    <property type="component" value="Unassembled WGS sequence"/>
</dbReference>
<reference evidence="1 2" key="1">
    <citation type="submission" date="2016-07" db="EMBL/GenBank/DDBJ databases">
        <title>Acinetobacter sp. ANC 4603.</title>
        <authorList>
            <person name="Radolfova-Krizova L."/>
            <person name="Nemec A."/>
        </authorList>
    </citation>
    <scope>NUCLEOTIDE SEQUENCE [LARGE SCALE GENOMIC DNA]</scope>
    <source>
        <strain evidence="1 2">ANC 4603</strain>
    </source>
</reference>
<evidence type="ECO:0000313" key="1">
    <source>
        <dbReference type="EMBL" id="ODA14678.1"/>
    </source>
</evidence>
<dbReference type="AlphaFoldDB" id="A0A1C3D103"/>
<comment type="caution">
    <text evidence="1">The sequence shown here is derived from an EMBL/GenBank/DDBJ whole genome shotgun (WGS) entry which is preliminary data.</text>
</comment>
<dbReference type="EMBL" id="MBDL01000001">
    <property type="protein sequence ID" value="ODA14678.1"/>
    <property type="molecule type" value="Genomic_DNA"/>
</dbReference>
<accession>A0A1C3D103</accession>
<dbReference type="RefSeq" id="WP_068885814.1">
    <property type="nucleotide sequence ID" value="NZ_CBCRUU010000005.1"/>
</dbReference>
<dbReference type="STRING" id="1891224.BBP83_02480"/>
<name>A0A1C3D103_9GAMM</name>
<proteinExistence type="predicted"/>
<dbReference type="OrthoDB" id="6708698at2"/>
<protein>
    <submittedName>
        <fullName evidence="1">Uncharacterized protein</fullName>
    </submittedName>
</protein>
<sequence>MRVFLILFIVFGFYFIYEKQTNLIGSWAVELLKSDKNIPIYIFKLNIIEQNKRVLGEYFYILNYGNKIDFNNNFIGSWVSDNKYSIFFYSGFSWNFGLVDLILTQYSKLLWKVTKIPEKGEYLIPKIAILDKKTLTDQDDVVNQGKVFISNNPDVLSKTKPYSMELDKVTISEGEDRNKIFELDLTDEQISTEGGVIELKKGRNNCSLILNIYSELGQERYDFKFKENNLIKTSYLTYRYQNGLLVTDDDLKDLIADDNTDLDGSDMELISRKYFIGSESDHIVKKFIFYKQKIPKPILIESCN</sequence>
<gene>
    <name evidence="1" type="ORF">BBP83_02480</name>
</gene>
<organism evidence="1 2">
    <name type="scientific">Acinetobacter celticus</name>
    <dbReference type="NCBI Taxonomy" id="1891224"/>
    <lineage>
        <taxon>Bacteria</taxon>
        <taxon>Pseudomonadati</taxon>
        <taxon>Pseudomonadota</taxon>
        <taxon>Gammaproteobacteria</taxon>
        <taxon>Moraxellales</taxon>
        <taxon>Moraxellaceae</taxon>
        <taxon>Acinetobacter</taxon>
    </lineage>
</organism>